<feature type="transmembrane region" description="Helical" evidence="1">
    <location>
        <begin position="173"/>
        <end position="195"/>
    </location>
</feature>
<reference evidence="2" key="2">
    <citation type="submission" date="2023-01" db="EMBL/GenBank/DDBJ databases">
        <authorList>
            <person name="Sun Q."/>
            <person name="Evtushenko L."/>
        </authorList>
    </citation>
    <scope>NUCLEOTIDE SEQUENCE</scope>
    <source>
        <strain evidence="2">VKM Ac-1401</strain>
    </source>
</reference>
<feature type="transmembrane region" description="Helical" evidence="1">
    <location>
        <begin position="144"/>
        <end position="166"/>
    </location>
</feature>
<keyword evidence="1" id="KW-1133">Transmembrane helix</keyword>
<evidence type="ECO:0000256" key="1">
    <source>
        <dbReference type="SAM" id="Phobius"/>
    </source>
</evidence>
<keyword evidence="1" id="KW-0472">Membrane</keyword>
<keyword evidence="1" id="KW-0812">Transmembrane</keyword>
<protein>
    <submittedName>
        <fullName evidence="2">Uncharacterized protein</fullName>
    </submittedName>
</protein>
<name>A0A9W6HAZ0_9MICO</name>
<accession>A0A9W6HAZ0</accession>
<reference evidence="2" key="1">
    <citation type="journal article" date="2014" name="Int. J. Syst. Evol. Microbiol.">
        <title>Complete genome sequence of Corynebacterium casei LMG S-19264T (=DSM 44701T), isolated from a smear-ripened cheese.</title>
        <authorList>
            <consortium name="US DOE Joint Genome Institute (JGI-PGF)"/>
            <person name="Walter F."/>
            <person name="Albersmeier A."/>
            <person name="Kalinowski J."/>
            <person name="Ruckert C."/>
        </authorList>
    </citation>
    <scope>NUCLEOTIDE SEQUENCE</scope>
    <source>
        <strain evidence="2">VKM Ac-1401</strain>
    </source>
</reference>
<proteinExistence type="predicted"/>
<dbReference type="AlphaFoldDB" id="A0A9W6HAZ0"/>
<evidence type="ECO:0000313" key="2">
    <source>
        <dbReference type="EMBL" id="GLJ76780.1"/>
    </source>
</evidence>
<dbReference type="Proteomes" id="UP001142372">
    <property type="component" value="Unassembled WGS sequence"/>
</dbReference>
<organism evidence="2 3">
    <name type="scientific">Leifsonia poae</name>
    <dbReference type="NCBI Taxonomy" id="110933"/>
    <lineage>
        <taxon>Bacteria</taxon>
        <taxon>Bacillati</taxon>
        <taxon>Actinomycetota</taxon>
        <taxon>Actinomycetes</taxon>
        <taxon>Micrococcales</taxon>
        <taxon>Microbacteriaceae</taxon>
        <taxon>Leifsonia</taxon>
    </lineage>
</organism>
<comment type="caution">
    <text evidence="2">The sequence shown here is derived from an EMBL/GenBank/DDBJ whole genome shotgun (WGS) entry which is preliminary data.</text>
</comment>
<keyword evidence="3" id="KW-1185">Reference proteome</keyword>
<dbReference type="EMBL" id="BSEN01000011">
    <property type="protein sequence ID" value="GLJ76780.1"/>
    <property type="molecule type" value="Genomic_DNA"/>
</dbReference>
<evidence type="ECO:0000313" key="3">
    <source>
        <dbReference type="Proteomes" id="UP001142372"/>
    </source>
</evidence>
<feature type="transmembrane region" description="Helical" evidence="1">
    <location>
        <begin position="63"/>
        <end position="80"/>
    </location>
</feature>
<feature type="transmembrane region" description="Helical" evidence="1">
    <location>
        <begin position="32"/>
        <end position="51"/>
    </location>
</feature>
<sequence length="404" mass="43096">MSALDDAAIMRLRTNPLERTPQRLDPLGAQSAWLLVPVLSVISLTYAVYSTVSHAAQIVHPSLAWWAIIVLAVGGVVYSLRSYPGLAPFGRWSHLSVVAVTVVAACLFTASMWGHNERIQDDWGQIAVALVVTTMSLYRPISEVISVAAVAAVILGIAAAVQAPFLTITNASLVYASVAATPIIALACGGAGYAWTMTGETLAWREVARDGQARLEPELRDTAQRMVSQETNTTLNEATAPFLAAVLERGEITAADAERARDLATALRNASIAAVDRTWLGEALAQALAARGEDPRAVPDSSRVSDPDRLERALSDEQRAIVGAIISTVAKLPSLDPASVRIAAADPSHPAFALTCRTAEPRRQLRRELLPFLSALRSVGLNASLHLAGDELTLRFSYPGGENR</sequence>
<dbReference type="RefSeq" id="WP_271177440.1">
    <property type="nucleotide sequence ID" value="NZ_BAAAJO010000009.1"/>
</dbReference>
<gene>
    <name evidence="2" type="ORF">GCM10017584_23540</name>
</gene>
<feature type="transmembrane region" description="Helical" evidence="1">
    <location>
        <begin position="92"/>
        <end position="110"/>
    </location>
</feature>